<dbReference type="OrthoDB" id="2112276at2"/>
<dbReference type="EMBL" id="CP002360">
    <property type="protein sequence ID" value="AEE97091.1"/>
    <property type="molecule type" value="Genomic_DNA"/>
</dbReference>
<accession>F4A1P1</accession>
<name>F4A1P1_MAHA5</name>
<dbReference type="KEGG" id="mas:Mahau_1915"/>
<dbReference type="Proteomes" id="UP000008457">
    <property type="component" value="Chromosome"/>
</dbReference>
<reference evidence="1 2" key="2">
    <citation type="journal article" date="2011" name="Stand. Genomic Sci.">
        <title>Complete genome sequence of Mahella australiensis type strain (50-1 BON).</title>
        <authorList>
            <person name="Sikorski J."/>
            <person name="Teshima H."/>
            <person name="Nolan M."/>
            <person name="Lucas S."/>
            <person name="Hammon N."/>
            <person name="Deshpande S."/>
            <person name="Cheng J.F."/>
            <person name="Pitluck S."/>
            <person name="Liolios K."/>
            <person name="Pagani I."/>
            <person name="Ivanova N."/>
            <person name="Huntemann M."/>
            <person name="Mavromatis K."/>
            <person name="Ovchinikova G."/>
            <person name="Pati A."/>
            <person name="Tapia R."/>
            <person name="Han C."/>
            <person name="Goodwin L."/>
            <person name="Chen A."/>
            <person name="Palaniappan K."/>
            <person name="Land M."/>
            <person name="Hauser L."/>
            <person name="Ngatchou-Djao O.D."/>
            <person name="Rohde M."/>
            <person name="Pukall R."/>
            <person name="Spring S."/>
            <person name="Abt B."/>
            <person name="Goker M."/>
            <person name="Detter J.C."/>
            <person name="Woyke T."/>
            <person name="Bristow J."/>
            <person name="Markowitz V."/>
            <person name="Hugenholtz P."/>
            <person name="Eisen J.A."/>
            <person name="Kyrpides N.C."/>
            <person name="Klenk H.P."/>
            <person name="Lapidus A."/>
        </authorList>
    </citation>
    <scope>NUCLEOTIDE SEQUENCE [LARGE SCALE GENOMIC DNA]</scope>
    <source>
        <strain evidence="2">DSM 15567 / CIP 107919 / 50-1 BON</strain>
    </source>
</reference>
<reference evidence="2" key="1">
    <citation type="submission" date="2010-11" db="EMBL/GenBank/DDBJ databases">
        <title>The complete genome of Mahella australiensis DSM 15567.</title>
        <authorList>
            <consortium name="US DOE Joint Genome Institute (JGI-PGF)"/>
            <person name="Lucas S."/>
            <person name="Copeland A."/>
            <person name="Lapidus A."/>
            <person name="Bruce D."/>
            <person name="Goodwin L."/>
            <person name="Pitluck S."/>
            <person name="Kyrpides N."/>
            <person name="Mavromatis K."/>
            <person name="Pagani I."/>
            <person name="Ivanova N."/>
            <person name="Teshima H."/>
            <person name="Brettin T."/>
            <person name="Detter J.C."/>
            <person name="Han C."/>
            <person name="Tapia R."/>
            <person name="Land M."/>
            <person name="Hauser L."/>
            <person name="Markowitz V."/>
            <person name="Cheng J.-F."/>
            <person name="Hugenholtz P."/>
            <person name="Woyke T."/>
            <person name="Wu D."/>
            <person name="Spring S."/>
            <person name="Pukall R."/>
            <person name="Steenblock K."/>
            <person name="Schneider S."/>
            <person name="Klenk H.-P."/>
            <person name="Eisen J.A."/>
        </authorList>
    </citation>
    <scope>NUCLEOTIDE SEQUENCE [LARGE SCALE GENOMIC DNA]</scope>
    <source>
        <strain evidence="2">DSM 15567 / CIP 107919 / 50-1 BON</strain>
    </source>
</reference>
<dbReference type="RefSeq" id="WP_013781519.1">
    <property type="nucleotide sequence ID" value="NC_015520.1"/>
</dbReference>
<dbReference type="STRING" id="697281.Mahau_1915"/>
<dbReference type="AlphaFoldDB" id="F4A1P1"/>
<dbReference type="eggNOG" id="ENOG50331Y3">
    <property type="taxonomic scope" value="Bacteria"/>
</dbReference>
<gene>
    <name evidence="1" type="ordered locus">Mahau_1915</name>
</gene>
<evidence type="ECO:0000313" key="2">
    <source>
        <dbReference type="Proteomes" id="UP000008457"/>
    </source>
</evidence>
<evidence type="ECO:0000313" key="1">
    <source>
        <dbReference type="EMBL" id="AEE97091.1"/>
    </source>
</evidence>
<keyword evidence="2" id="KW-1185">Reference proteome</keyword>
<sequence length="107" mass="12364">MHSKAKSLRRQCKQKRAEKGDCLLGMSIFVTDHAVERYRERIRPVSQQIAVNNIMEDIEHSRLIALAQFSGREIREYKGIIYVCEMHDNVLSVITVLLSSVDIRFAC</sequence>
<dbReference type="HOGENOM" id="CLU_2206846_0_0_9"/>
<proteinExistence type="predicted"/>
<organism evidence="1 2">
    <name type="scientific">Mahella australiensis (strain DSM 15567 / CIP 107919 / 50-1 BON)</name>
    <dbReference type="NCBI Taxonomy" id="697281"/>
    <lineage>
        <taxon>Bacteria</taxon>
        <taxon>Bacillati</taxon>
        <taxon>Bacillota</taxon>
        <taxon>Clostridia</taxon>
        <taxon>Thermoanaerobacterales</taxon>
        <taxon>Thermoanaerobacterales Family IV. Incertae Sedis</taxon>
        <taxon>Mahella</taxon>
    </lineage>
</organism>
<protein>
    <submittedName>
        <fullName evidence="1">Uncharacterized protein</fullName>
    </submittedName>
</protein>